<feature type="binding site" evidence="4">
    <location>
        <position position="769"/>
    </location>
    <ligand>
        <name>Fe cation</name>
        <dbReference type="ChEBI" id="CHEBI:24875"/>
        <label>1</label>
    </ligand>
</feature>
<dbReference type="GO" id="GO:0008682">
    <property type="term" value="F:3-demethoxyubiquinol 3-hydroxylase activity"/>
    <property type="evidence" value="ECO:0007669"/>
    <property type="project" value="UniProtKB-EC"/>
</dbReference>
<comment type="catalytic activity">
    <reaction evidence="4">
        <text>a 5-methoxy-2-methyl-3-(all-trans-polyprenyl)benzene-1,4-diol + AH2 + O2 = a 3-demethylubiquinol + A + H2O</text>
        <dbReference type="Rhea" id="RHEA:50908"/>
        <dbReference type="Rhea" id="RHEA-COMP:10859"/>
        <dbReference type="Rhea" id="RHEA-COMP:10914"/>
        <dbReference type="ChEBI" id="CHEBI:13193"/>
        <dbReference type="ChEBI" id="CHEBI:15377"/>
        <dbReference type="ChEBI" id="CHEBI:15379"/>
        <dbReference type="ChEBI" id="CHEBI:17499"/>
        <dbReference type="ChEBI" id="CHEBI:84167"/>
        <dbReference type="ChEBI" id="CHEBI:84422"/>
        <dbReference type="EC" id="1.14.99.60"/>
    </reaction>
</comment>
<dbReference type="GO" id="GO:0006744">
    <property type="term" value="P:ubiquinone biosynthetic process"/>
    <property type="evidence" value="ECO:0007669"/>
    <property type="project" value="UniProtKB-UniRule"/>
</dbReference>
<feature type="binding site" evidence="4">
    <location>
        <position position="821"/>
    </location>
    <ligand>
        <name>Fe cation</name>
        <dbReference type="ChEBI" id="CHEBI:24875"/>
        <label>2</label>
    </ligand>
</feature>
<proteinExistence type="inferred from homology"/>
<keyword evidence="4" id="KW-0831">Ubiquinone biosynthesis</keyword>
<dbReference type="Pfam" id="PF12222">
    <property type="entry name" value="PNGaseA"/>
    <property type="match status" value="1"/>
</dbReference>
<accession>A0A081CBW1</accession>
<dbReference type="InterPro" id="IPR018168">
    <property type="entry name" value="Ubi_Hdrlase_CS"/>
</dbReference>
<reference evidence="8" key="1">
    <citation type="submission" date="2014-07" db="EMBL/GenBank/DDBJ databases">
        <title>Draft genome sequence of the yeast Pseudozyma antarctica JCM 10317 known as a producer of lipase B which used in a wide range of industrial applications.</title>
        <authorList>
            <person name="Morita T."/>
            <person name="Saika A."/>
            <person name="Koike H."/>
        </authorList>
    </citation>
    <scope>NUCLEOTIDE SEQUENCE</scope>
    <source>
        <strain evidence="8">JCM 10317</strain>
    </source>
</reference>
<dbReference type="InterPro" id="IPR011566">
    <property type="entry name" value="Ubq_synth_Coq7"/>
</dbReference>
<comment type="pathway">
    <text evidence="4">Cofactor biosynthesis; ubiquinone biosynthesis.</text>
</comment>
<feature type="region of interest" description="Disordered" evidence="5">
    <location>
        <begin position="23"/>
        <end position="60"/>
    </location>
</feature>
<dbReference type="InterPro" id="IPR051205">
    <property type="entry name" value="UbiH/COQ6_monooxygenase"/>
</dbReference>
<evidence type="ECO:0000313" key="9">
    <source>
        <dbReference type="Proteomes" id="UP000053758"/>
    </source>
</evidence>
<keyword evidence="4" id="KW-0408">Iron</keyword>
<dbReference type="Proteomes" id="UP000053758">
    <property type="component" value="Unassembled WGS sequence"/>
</dbReference>
<gene>
    <name evidence="4" type="primary">COQ7</name>
    <name evidence="8" type="ORF">PAN0_004c2366</name>
</gene>
<keyword evidence="9" id="KW-1185">Reference proteome</keyword>
<comment type="subunit">
    <text evidence="4">Component of a multi-subunit COQ enzyme complex, composed of at least COQ3, COQ4, COQ5, COQ6, COQ7 and COQ9.</text>
</comment>
<dbReference type="PANTHER" id="PTHR43876:SF7">
    <property type="entry name" value="UBIQUINONE BIOSYNTHESIS MONOOXYGENASE COQ6, MITOCHONDRIAL"/>
    <property type="match status" value="1"/>
</dbReference>
<dbReference type="PRINTS" id="PR00420">
    <property type="entry name" value="RNGMNOXGNASE"/>
</dbReference>
<dbReference type="PANTHER" id="PTHR43876">
    <property type="entry name" value="UBIQUINONE BIOSYNTHESIS MONOOXYGENASE COQ6, MITOCHONDRIAL"/>
    <property type="match status" value="1"/>
</dbReference>
<keyword evidence="8" id="KW-0830">Ubiquinone</keyword>
<dbReference type="HAMAP" id="MF_01658">
    <property type="entry name" value="COQ7"/>
    <property type="match status" value="1"/>
</dbReference>
<dbReference type="Pfam" id="PF03232">
    <property type="entry name" value="COQ7"/>
    <property type="match status" value="1"/>
</dbReference>
<dbReference type="InterPro" id="IPR002938">
    <property type="entry name" value="FAD-bd"/>
</dbReference>
<evidence type="ECO:0000256" key="4">
    <source>
        <dbReference type="HAMAP-Rule" id="MF_03194"/>
    </source>
</evidence>
<dbReference type="Pfam" id="PF01494">
    <property type="entry name" value="FAD_binding_3"/>
    <property type="match status" value="1"/>
</dbReference>
<dbReference type="Gene3D" id="3.50.50.60">
    <property type="entry name" value="FAD/NAD(P)-binding domain"/>
    <property type="match status" value="2"/>
</dbReference>
<dbReference type="EC" id="1.14.99.60" evidence="4"/>
<feature type="binding site" evidence="4">
    <location>
        <position position="769"/>
    </location>
    <ligand>
        <name>Fe cation</name>
        <dbReference type="ChEBI" id="CHEBI:24875"/>
        <label>2</label>
    </ligand>
</feature>
<dbReference type="GeneID" id="26303077"/>
<feature type="region of interest" description="Disordered" evidence="5">
    <location>
        <begin position="686"/>
        <end position="718"/>
    </location>
</feature>
<feature type="binding site" evidence="4">
    <location>
        <position position="736"/>
    </location>
    <ligand>
        <name>Fe cation</name>
        <dbReference type="ChEBI" id="CHEBI:24875"/>
        <label>1</label>
    </ligand>
</feature>
<feature type="compositionally biased region" description="Low complexity" evidence="5">
    <location>
        <begin position="23"/>
        <end position="37"/>
    </location>
</feature>
<comment type="function">
    <text evidence="4">Catalyzes the hydroxylation of 2-polyprenyl-3-methyl-6-methoxy-1,4-benzoquinol (DMQH2) during ubiquinone biosynthesis. Has also a structural role in the COQ enzyme complex, stabilizing other COQ polypeptides.</text>
</comment>
<keyword evidence="2" id="KW-0274">FAD</keyword>
<keyword evidence="4" id="KW-0472">Membrane</keyword>
<dbReference type="CDD" id="cd01042">
    <property type="entry name" value="DMQH"/>
    <property type="match status" value="1"/>
</dbReference>
<feature type="binding site" evidence="4">
    <location>
        <position position="866"/>
    </location>
    <ligand>
        <name>Fe cation</name>
        <dbReference type="ChEBI" id="CHEBI:24875"/>
        <label>2</label>
    </ligand>
</feature>
<dbReference type="SUPFAM" id="SSF51905">
    <property type="entry name" value="FAD/NAD(P)-binding domain"/>
    <property type="match status" value="1"/>
</dbReference>
<comment type="subcellular location">
    <subcellularLocation>
        <location evidence="4">Mitochondrion inner membrane</location>
        <topology evidence="4">Peripheral membrane protein</topology>
        <orientation evidence="4">Matrix side</orientation>
    </subcellularLocation>
</comment>
<evidence type="ECO:0000313" key="8">
    <source>
        <dbReference type="EMBL" id="GAK64157.1"/>
    </source>
</evidence>
<dbReference type="InterPro" id="IPR036188">
    <property type="entry name" value="FAD/NAD-bd_sf"/>
</dbReference>
<comment type="cofactor">
    <cofactor evidence="4">
        <name>Fe cation</name>
        <dbReference type="ChEBI" id="CHEBI:24875"/>
    </cofactor>
    <text evidence="4">Binds 2 iron ions per subunit.</text>
</comment>
<sequence>MSKFASTSSPSLAAAASRASRARLAASSTRPAAPTPLLHQRTTMRSPRSSHAAASSASSRPVLQLSNTLFQQSATPNRTFASAASDTLDSDIVIVGAGVVGLGLACDLVASGAVGDPAAHAAAPITIIEASDLARLRSWTADRAAYLASHPSTSSSSDTLDWENRVISLTADNLAWLRRIGVYPYLVEHRLRPVSAMRVWDGLSGALLDFDSADLEPGAASQISAMVEISNLQQAMLRFLEQGPGKDAVSVQDGVKVDAILPGSKGEAGSAVGDKDPWPVVGLSSGESVRARLLVGADGPNSPVRRYAGIGVYGWAYDRKGLVGTLRCHGAEAGEPPVGYTAYQRFLPSGTIAFLPLSDSTASMVWTLEPQVAAALTMLHRDTAGSSHEPLARLVDAAFRLPWAHIERLFERVVAYTTHPLPEGISRDWSWLSAEIPDEAQWVERALGEPLVESSTGDVPPKIASLDAKSVASFPLNLKHADAYLGASLNGASLLPSGLLAGAMAAVGLAPQGAGQGAGRGRTVLVGDAAHTIHPLAGQGLNLGIADVRSLSATLRSAMQSGQDVGSYNALKPYARERYWENQKMLSAVDHLHWLYAGVPVPLAQQADGGRRQRSVDGLVKSAAKEVVGRGVVWARSTGLEVINELGFVKNAFMRQAGSTRQTRSLHSSHRPRAVARQAVQVRMHSSSTTGPLASDAYTGVSNGDAATTSTPSLASLTPSQRRALQDMLRVDHSGEIAANTIYQGQADMFGALGDRANRDMAVEMWQTEKKHLDVMRALLRQHNVRPSLLLPLWSVAGRVLGGATALLGPRSAMACTEAVESVIGEHYDDQLKELATILEQEEKAHPSLPLLSDIIREFRDDELEHLDTAVEHESQQAAGHALLSAVIAAGCRGAIWVASLRTRAYKYPPFTVLVDRLGIHTMHAAKYTLISALVAATTASHLPHRVEQGLAVPQIWRSPLFKSSSPSHASSSVKDGWTLSQSFQLHEPAPMLTSSAHSCSVTLVSRSFANSYNSPSALAFDPRTAFSGTACADPDEWTGLTLDVHGETRGRQFDRLGTVWVGNNATGQGVEVLRLDNPEPTKQGVYWDTKKDVGKYWSLWSRSADVVFDLPNIVDSTYTGALNVTLKLTASVQGSLSRAGRKRAHAGRIRALPLKQRAADLVIPLSKRLATANSIFTLGGSAGNGTTSVKIPHNAARALVEVYASGTAAEEFWYTGIPDRFFDQIPDAAANGYYGHGPYREVQLYIDGVFAGFVTPYPVIFTGGVNPLLWRPAANFGTFDQPTYTIDVTPFIGTLTDDQPHSFALAVVGSEQGGAINDAAWFVSGNVQVYLDSSDERTTGKLVRTTQGAEVVSGTVGGSVKGDPLTNGSLAYSVGLQVPRRFAVAGSVKTGSGLEHVAAWSQHAQYENRGFVNATTQTNDQKSFGWTRSLVIDAQHMDKVMETLDFDAIQSLAAQDAKNGVSAVQTDYNYPLYVTSSLSDTSYDARIMEQFDRTVRRTGRSTAQDLTRMVGDETTLVHADNVAALPHALLSKRNADADSVLINGAIANGTGTARQTFMYRDMAGGTVDRVTRTNTTNVLQDSLAGSISARAQPGQLTVA</sequence>
<dbReference type="GO" id="GO:0071949">
    <property type="term" value="F:FAD binding"/>
    <property type="evidence" value="ECO:0007669"/>
    <property type="project" value="InterPro"/>
</dbReference>
<dbReference type="RefSeq" id="XP_014657797.1">
    <property type="nucleotide sequence ID" value="XM_014802311.1"/>
</dbReference>
<dbReference type="InterPro" id="IPR056948">
    <property type="entry name" value="PNGaseA_N"/>
</dbReference>
<evidence type="ECO:0000256" key="2">
    <source>
        <dbReference type="ARBA" id="ARBA00022827"/>
    </source>
</evidence>
<dbReference type="GO" id="GO:0046872">
    <property type="term" value="F:metal ion binding"/>
    <property type="evidence" value="ECO:0007669"/>
    <property type="project" value="UniProtKB-KW"/>
</dbReference>
<dbReference type="UniPathway" id="UPA00232"/>
<dbReference type="InterPro" id="IPR009078">
    <property type="entry name" value="Ferritin-like_SF"/>
</dbReference>
<organism evidence="8">
    <name type="scientific">Pseudozyma antarctica</name>
    <name type="common">Yeast</name>
    <name type="synonym">Candida antarctica</name>
    <dbReference type="NCBI Taxonomy" id="84753"/>
    <lineage>
        <taxon>Eukaryota</taxon>
        <taxon>Fungi</taxon>
        <taxon>Dikarya</taxon>
        <taxon>Basidiomycota</taxon>
        <taxon>Ustilaginomycotina</taxon>
        <taxon>Ustilaginomycetes</taxon>
        <taxon>Ustilaginales</taxon>
        <taxon>Ustilaginaceae</taxon>
        <taxon>Moesziomyces</taxon>
    </lineage>
</organism>
<feature type="domain" description="Peptide N-acetyl-beta-D-glucosaminyl asparaginase amidase A N-terminal" evidence="7">
    <location>
        <begin position="997"/>
        <end position="1347"/>
    </location>
</feature>
<feature type="binding site" evidence="4">
    <location>
        <position position="772"/>
    </location>
    <ligand>
        <name>Fe cation</name>
        <dbReference type="ChEBI" id="CHEBI:24875"/>
        <label>1</label>
    </ligand>
</feature>
<feature type="compositionally biased region" description="Low complexity" evidence="5">
    <location>
        <begin position="706"/>
        <end position="718"/>
    </location>
</feature>
<keyword evidence="4" id="KW-0479">Metal-binding</keyword>
<dbReference type="GO" id="GO:0031314">
    <property type="term" value="C:extrinsic component of mitochondrial inner membrane"/>
    <property type="evidence" value="ECO:0007669"/>
    <property type="project" value="UniProtKB-UniRule"/>
</dbReference>
<dbReference type="GO" id="GO:0016709">
    <property type="term" value="F:oxidoreductase activity, acting on paired donors, with incorporation or reduction of molecular oxygen, NAD(P)H as one donor, and incorporation of one atom of oxygen"/>
    <property type="evidence" value="ECO:0007669"/>
    <property type="project" value="UniProtKB-UniRule"/>
</dbReference>
<feature type="domain" description="FAD-binding" evidence="6">
    <location>
        <begin position="520"/>
        <end position="578"/>
    </location>
</feature>
<keyword evidence="4" id="KW-0503">Monooxygenase</keyword>
<evidence type="ECO:0000259" key="7">
    <source>
        <dbReference type="Pfam" id="PF12222"/>
    </source>
</evidence>
<feature type="binding site" evidence="4">
    <location>
        <position position="863"/>
    </location>
    <ligand>
        <name>Fe cation</name>
        <dbReference type="ChEBI" id="CHEBI:24875"/>
        <label>1</label>
    </ligand>
</feature>
<keyword evidence="3 4" id="KW-0560">Oxidoreductase</keyword>
<name>A0A081CBW1_PSEA2</name>
<dbReference type="PROSITE" id="PS01304">
    <property type="entry name" value="UBIH"/>
    <property type="match status" value="1"/>
</dbReference>
<dbReference type="EMBL" id="DF830071">
    <property type="protein sequence ID" value="GAK64157.1"/>
    <property type="molecule type" value="Genomic_DNA"/>
</dbReference>
<comment type="similarity">
    <text evidence="4">Belongs to the COQ7 family.</text>
</comment>
<evidence type="ECO:0000256" key="5">
    <source>
        <dbReference type="SAM" id="MobiDB-lite"/>
    </source>
</evidence>
<keyword evidence="4" id="KW-0496">Mitochondrion</keyword>
<keyword evidence="1" id="KW-0285">Flavoprotein</keyword>
<protein>
    <recommendedName>
        <fullName evidence="4">5-demethoxyubiquinone hydroxylase, mitochondrial</fullName>
        <shortName evidence="4">DMQ hydroxylase</shortName>
        <ecNumber evidence="4">1.14.99.60</ecNumber>
    </recommendedName>
    <alternativeName>
        <fullName evidence="4">Ubiquinone biosynthesis monooxygenase COQ7</fullName>
    </alternativeName>
</protein>
<evidence type="ECO:0000256" key="3">
    <source>
        <dbReference type="ARBA" id="ARBA00023002"/>
    </source>
</evidence>
<dbReference type="HOGENOM" id="CLU_244327_0_0_1"/>
<evidence type="ECO:0000259" key="6">
    <source>
        <dbReference type="Pfam" id="PF01494"/>
    </source>
</evidence>
<feature type="compositionally biased region" description="Low complexity" evidence="5">
    <location>
        <begin position="45"/>
        <end position="60"/>
    </location>
</feature>
<feature type="binding site" evidence="4">
    <location>
        <position position="863"/>
    </location>
    <ligand>
        <name>Fe cation</name>
        <dbReference type="ChEBI" id="CHEBI:24875"/>
        <label>2</label>
    </ligand>
</feature>
<keyword evidence="4" id="KW-0999">Mitochondrion inner membrane</keyword>
<evidence type="ECO:0000256" key="1">
    <source>
        <dbReference type="ARBA" id="ARBA00022630"/>
    </source>
</evidence>
<dbReference type="SUPFAM" id="SSF47240">
    <property type="entry name" value="Ferritin-like"/>
    <property type="match status" value="1"/>
</dbReference>